<dbReference type="PANTHER" id="PTHR30193">
    <property type="entry name" value="ABC TRANSPORTER PERMEASE PROTEIN"/>
    <property type="match status" value="1"/>
</dbReference>
<keyword evidence="10" id="KW-0762">Sugar transport</keyword>
<dbReference type="InterPro" id="IPR035906">
    <property type="entry name" value="MetI-like_sf"/>
</dbReference>
<dbReference type="PROSITE" id="PS50928">
    <property type="entry name" value="ABC_TM1"/>
    <property type="match status" value="1"/>
</dbReference>
<dbReference type="GO" id="GO:0055085">
    <property type="term" value="P:transmembrane transport"/>
    <property type="evidence" value="ECO:0007669"/>
    <property type="project" value="InterPro"/>
</dbReference>
<evidence type="ECO:0000256" key="4">
    <source>
        <dbReference type="ARBA" id="ARBA00022692"/>
    </source>
</evidence>
<keyword evidence="3" id="KW-1003">Cell membrane</keyword>
<proteinExistence type="inferred from homology"/>
<evidence type="ECO:0000256" key="2">
    <source>
        <dbReference type="ARBA" id="ARBA00022448"/>
    </source>
</evidence>
<organism evidence="10 11">
    <name type="scientific">Jiangella alkaliphila</name>
    <dbReference type="NCBI Taxonomy" id="419479"/>
    <lineage>
        <taxon>Bacteria</taxon>
        <taxon>Bacillati</taxon>
        <taxon>Actinomycetota</taxon>
        <taxon>Actinomycetes</taxon>
        <taxon>Jiangellales</taxon>
        <taxon>Jiangellaceae</taxon>
        <taxon>Jiangella</taxon>
    </lineage>
</organism>
<evidence type="ECO:0000256" key="1">
    <source>
        <dbReference type="ARBA" id="ARBA00004651"/>
    </source>
</evidence>
<evidence type="ECO:0000256" key="6">
    <source>
        <dbReference type="ARBA" id="ARBA00023136"/>
    </source>
</evidence>
<dbReference type="OrthoDB" id="9805974at2"/>
<feature type="region of interest" description="Disordered" evidence="8">
    <location>
        <begin position="1"/>
        <end position="25"/>
    </location>
</feature>
<dbReference type="AlphaFoldDB" id="A0A1H2LWA2"/>
<keyword evidence="11" id="KW-1185">Reference proteome</keyword>
<dbReference type="SUPFAM" id="SSF161098">
    <property type="entry name" value="MetI-like"/>
    <property type="match status" value="1"/>
</dbReference>
<dbReference type="Gene3D" id="1.10.3720.10">
    <property type="entry name" value="MetI-like"/>
    <property type="match status" value="1"/>
</dbReference>
<evidence type="ECO:0000256" key="5">
    <source>
        <dbReference type="ARBA" id="ARBA00022989"/>
    </source>
</evidence>
<evidence type="ECO:0000313" key="11">
    <source>
        <dbReference type="Proteomes" id="UP000182977"/>
    </source>
</evidence>
<dbReference type="CDD" id="cd06261">
    <property type="entry name" value="TM_PBP2"/>
    <property type="match status" value="1"/>
</dbReference>
<feature type="transmembrane region" description="Helical" evidence="7">
    <location>
        <begin position="285"/>
        <end position="304"/>
    </location>
</feature>
<name>A0A1H2LWA2_9ACTN</name>
<comment type="subcellular location">
    <subcellularLocation>
        <location evidence="1 7">Cell membrane</location>
        <topology evidence="1 7">Multi-pass membrane protein</topology>
    </subcellularLocation>
</comment>
<evidence type="ECO:0000313" key="10">
    <source>
        <dbReference type="EMBL" id="SDU85229.1"/>
    </source>
</evidence>
<keyword evidence="6 7" id="KW-0472">Membrane</keyword>
<dbReference type="RefSeq" id="WP_046772211.1">
    <property type="nucleotide sequence ID" value="NZ_LBMC01000058.1"/>
</dbReference>
<dbReference type="STRING" id="419479.SAMN04488563_6746"/>
<feature type="transmembrane region" description="Helical" evidence="7">
    <location>
        <begin position="176"/>
        <end position="204"/>
    </location>
</feature>
<protein>
    <submittedName>
        <fullName evidence="10">Multiple sugar transport system permease protein</fullName>
    </submittedName>
</protein>
<feature type="transmembrane region" description="Helical" evidence="7">
    <location>
        <begin position="32"/>
        <end position="61"/>
    </location>
</feature>
<sequence>MTSADVVRPAPAPAAGPSRPRRGRSARGREALAGYLFLAPNAAGFLLMGLVPIGMALYLTFTDWSLGGDPEFVGVDNYERALDDPLFWKAMRNTLYFSIGAVPVAVVIAFFLALLLNQAVRGLAIFRTAVFLPFVTLTVAIAVVWTWIYNPDVGIMNYLLGLVGVDGPNWLADPSWAMPALIIMSNWRGIGYPMLIFLAALQAIPRDYFDAARVDGAGWFQRIRYIVIPMVSPATFFIFVTSFIGTLQAFDQFYIMTEGGPAFSTTTIVYYIYQNAFVFSRMGYAAALAFFLFLVIFAITAVQWRLSKRWVYGEARR</sequence>
<dbReference type="InterPro" id="IPR051393">
    <property type="entry name" value="ABC_transporter_permease"/>
</dbReference>
<feature type="transmembrane region" description="Helical" evidence="7">
    <location>
        <begin position="128"/>
        <end position="148"/>
    </location>
</feature>
<dbReference type="Pfam" id="PF00528">
    <property type="entry name" value="BPD_transp_1"/>
    <property type="match status" value="1"/>
</dbReference>
<feature type="transmembrane region" description="Helical" evidence="7">
    <location>
        <begin position="225"/>
        <end position="247"/>
    </location>
</feature>
<feature type="transmembrane region" description="Helical" evidence="7">
    <location>
        <begin position="95"/>
        <end position="116"/>
    </location>
</feature>
<keyword evidence="4 7" id="KW-0812">Transmembrane</keyword>
<evidence type="ECO:0000256" key="8">
    <source>
        <dbReference type="SAM" id="MobiDB-lite"/>
    </source>
</evidence>
<gene>
    <name evidence="10" type="ORF">SAMN04488563_6746</name>
</gene>
<dbReference type="InterPro" id="IPR000515">
    <property type="entry name" value="MetI-like"/>
</dbReference>
<feature type="domain" description="ABC transmembrane type-1" evidence="9">
    <location>
        <begin position="91"/>
        <end position="303"/>
    </location>
</feature>
<dbReference type="GO" id="GO:0005886">
    <property type="term" value="C:plasma membrane"/>
    <property type="evidence" value="ECO:0007669"/>
    <property type="project" value="UniProtKB-SubCell"/>
</dbReference>
<keyword evidence="5 7" id="KW-1133">Transmembrane helix</keyword>
<evidence type="ECO:0000259" key="9">
    <source>
        <dbReference type="PROSITE" id="PS50928"/>
    </source>
</evidence>
<keyword evidence="2 7" id="KW-0813">Transport</keyword>
<reference evidence="11" key="1">
    <citation type="submission" date="2016-10" db="EMBL/GenBank/DDBJ databases">
        <authorList>
            <person name="Varghese N."/>
            <person name="Submissions S."/>
        </authorList>
    </citation>
    <scope>NUCLEOTIDE SEQUENCE [LARGE SCALE GENOMIC DNA]</scope>
    <source>
        <strain evidence="11">DSM 45079</strain>
    </source>
</reference>
<evidence type="ECO:0000256" key="3">
    <source>
        <dbReference type="ARBA" id="ARBA00022475"/>
    </source>
</evidence>
<dbReference type="Proteomes" id="UP000182977">
    <property type="component" value="Chromosome I"/>
</dbReference>
<accession>A0A1H2LWA2</accession>
<comment type="similarity">
    <text evidence="7">Belongs to the binding-protein-dependent transport system permease family.</text>
</comment>
<evidence type="ECO:0000256" key="7">
    <source>
        <dbReference type="RuleBase" id="RU363032"/>
    </source>
</evidence>
<dbReference type="EMBL" id="LT629791">
    <property type="protein sequence ID" value="SDU85229.1"/>
    <property type="molecule type" value="Genomic_DNA"/>
</dbReference>
<dbReference type="PANTHER" id="PTHR30193:SF37">
    <property type="entry name" value="INNER MEMBRANE ABC TRANSPORTER PERMEASE PROTEIN YCJO"/>
    <property type="match status" value="1"/>
</dbReference>